<dbReference type="SUPFAM" id="SSF53955">
    <property type="entry name" value="Lysozyme-like"/>
    <property type="match status" value="1"/>
</dbReference>
<organism evidence="2 3">
    <name type="scientific">Lonsdalea populi</name>
    <dbReference type="NCBI Taxonomy" id="1172565"/>
    <lineage>
        <taxon>Bacteria</taxon>
        <taxon>Pseudomonadati</taxon>
        <taxon>Pseudomonadota</taxon>
        <taxon>Gammaproteobacteria</taxon>
        <taxon>Enterobacterales</taxon>
        <taxon>Pectobacteriaceae</taxon>
        <taxon>Lonsdalea</taxon>
    </lineage>
</organism>
<dbReference type="OrthoDB" id="5945995at2"/>
<evidence type="ECO:0000313" key="3">
    <source>
        <dbReference type="Proteomes" id="UP000274511"/>
    </source>
</evidence>
<gene>
    <name evidence="2" type="ORF">EC392_16365</name>
</gene>
<dbReference type="InterPro" id="IPR023346">
    <property type="entry name" value="Lysozyme-like_dom_sf"/>
</dbReference>
<feature type="signal peptide" evidence="1">
    <location>
        <begin position="1"/>
        <end position="22"/>
    </location>
</feature>
<dbReference type="AlphaFoldDB" id="A0A3N0U623"/>
<name>A0A3N0U623_9GAMM</name>
<dbReference type="STRING" id="1172565.AU508_15320"/>
<comment type="caution">
    <text evidence="2">The sequence shown here is derived from an EMBL/GenBank/DDBJ whole genome shotgun (WGS) entry which is preliminary data.</text>
</comment>
<sequence>MAARYYALMPLLLLLFAQSIHATQDIPYGYRQIARLNKVPADLLYAIALTESGTRLAQGVRPWPWTLNVAGKSYRYATRRQACDALHRFLRTTRPKRIDAGLGQINLGWNARHFTHPCEALAPYPNLHLAATLLRRHYDKWQSWPEAVGRYHRPAGGKPAQRYRQQVLRHL</sequence>
<dbReference type="EMBL" id="RJUJ01000028">
    <property type="protein sequence ID" value="ROH76013.1"/>
    <property type="molecule type" value="Genomic_DNA"/>
</dbReference>
<keyword evidence="1" id="KW-0732">Signal</keyword>
<evidence type="ECO:0000256" key="1">
    <source>
        <dbReference type="SAM" id="SignalP"/>
    </source>
</evidence>
<reference evidence="2 3" key="1">
    <citation type="submission" date="2018-10" db="EMBL/GenBank/DDBJ databases">
        <title>New species genome.</title>
        <authorList>
            <person name="Li Y."/>
        </authorList>
    </citation>
    <scope>NUCLEOTIDE SEQUENCE [LARGE SCALE GENOMIC DNA]</scope>
    <source>
        <strain evidence="2 3">L6_4B</strain>
    </source>
</reference>
<dbReference type="Proteomes" id="UP000274511">
    <property type="component" value="Unassembled WGS sequence"/>
</dbReference>
<feature type="chain" id="PRO_5018197094" evidence="1">
    <location>
        <begin position="23"/>
        <end position="171"/>
    </location>
</feature>
<evidence type="ECO:0000313" key="2">
    <source>
        <dbReference type="EMBL" id="ROH76013.1"/>
    </source>
</evidence>
<dbReference type="RefSeq" id="WP_112104480.1">
    <property type="nucleotide sequence ID" value="NZ_LUSU01000044.1"/>
</dbReference>
<proteinExistence type="predicted"/>
<accession>A0A3N0U623</accession>
<protein>
    <submittedName>
        <fullName evidence="2">Uncharacterized protein</fullName>
    </submittedName>
</protein>